<dbReference type="RefSeq" id="WP_151065360.1">
    <property type="nucleotide sequence ID" value="NZ_CABVPL010000017.1"/>
</dbReference>
<dbReference type="GeneID" id="99790113"/>
<dbReference type="EMBL" id="CABVPL010000017">
    <property type="protein sequence ID" value="VWB61382.1"/>
    <property type="molecule type" value="Genomic_DNA"/>
</dbReference>
<dbReference type="OrthoDB" id="6183301at2"/>
<accession>A0A6H9SY00</accession>
<reference evidence="4 6" key="2">
    <citation type="submission" date="2019-09" db="EMBL/GenBank/DDBJ databases">
        <authorList>
            <person name="Depoorter E."/>
        </authorList>
    </citation>
    <scope>NUCLEOTIDE SEQUENCE [LARGE SCALE GENOMIC DNA]</scope>
    <source>
        <strain evidence="4">LMG 24064</strain>
    </source>
</reference>
<name>A0A6H9SY00_9BURK</name>
<evidence type="ECO:0000313" key="3">
    <source>
        <dbReference type="EMBL" id="KAB0640526.1"/>
    </source>
</evidence>
<protein>
    <submittedName>
        <fullName evidence="3">DUF1176 domain-containing protein</fullName>
    </submittedName>
</protein>
<feature type="chain" id="PRO_5044632840" evidence="2">
    <location>
        <begin position="23"/>
        <end position="384"/>
    </location>
</feature>
<evidence type="ECO:0000256" key="1">
    <source>
        <dbReference type="SAM" id="MobiDB-lite"/>
    </source>
</evidence>
<feature type="region of interest" description="Disordered" evidence="1">
    <location>
        <begin position="191"/>
        <end position="210"/>
    </location>
</feature>
<dbReference type="AlphaFoldDB" id="A0A6H9SY00"/>
<dbReference type="InterPro" id="IPR009560">
    <property type="entry name" value="DUF1176"/>
</dbReference>
<reference evidence="3 5" key="1">
    <citation type="submission" date="2019-09" db="EMBL/GenBank/DDBJ databases">
        <title>Draft genome sequences of 48 bacterial type strains from the CCUG.</title>
        <authorList>
            <person name="Tunovic T."/>
            <person name="Pineiro-Iglesias B."/>
            <person name="Unosson C."/>
            <person name="Inganas E."/>
            <person name="Ohlen M."/>
            <person name="Cardew S."/>
            <person name="Jensie-Markopoulos S."/>
            <person name="Salva-Serra F."/>
            <person name="Jaen-Luchoro D."/>
            <person name="Karlsson R."/>
            <person name="Svensson-Stadler L."/>
            <person name="Chun J."/>
            <person name="Moore E."/>
        </authorList>
    </citation>
    <scope>NUCLEOTIDE SEQUENCE [LARGE SCALE GENOMIC DNA]</scope>
    <source>
        <strain evidence="3 5">CCUG 54555</strain>
    </source>
</reference>
<evidence type="ECO:0000256" key="2">
    <source>
        <dbReference type="SAM" id="SignalP"/>
    </source>
</evidence>
<sequence>MFRHLPLAVAVTLLTASLPATAHDPAQHPVARDFKNWSVVCDNANRCIAEGGNDDIDGTRAGMIVRLTRDAGPDARPSLEVFASAPLDLRTARADSRPFDALPAEWHAVAKTRDDDDDVYPFHIRTSDPATVDAWLTVSHSAQMLNFGDPAAARTPRVSLSGLNAALLLIDDTQGRIGTVTALLRKGTRPASSVPAAPALPPAPVPAPRAADLTPAEQRPLVDAAFDKFAGSVKRCAADAGDEMSMNDRRKTASAVAISATDAIVSIPCETSSAYNHTDLWYRVHRTAPYAPAPLDFGEHASAGLDPASFSNQLTEASYDPARATLSSVDRVRGAGDCGSSASWVFDGKRFVLNDIAMHGACNGLSVDQWPRLYRTASAPDEPR</sequence>
<proteinExistence type="predicted"/>
<evidence type="ECO:0000313" key="4">
    <source>
        <dbReference type="EMBL" id="VWB61382.1"/>
    </source>
</evidence>
<organism evidence="3 5">
    <name type="scientific">Burkholderia latens</name>
    <dbReference type="NCBI Taxonomy" id="488446"/>
    <lineage>
        <taxon>Bacteria</taxon>
        <taxon>Pseudomonadati</taxon>
        <taxon>Pseudomonadota</taxon>
        <taxon>Betaproteobacteria</taxon>
        <taxon>Burkholderiales</taxon>
        <taxon>Burkholderiaceae</taxon>
        <taxon>Burkholderia</taxon>
        <taxon>Burkholderia cepacia complex</taxon>
    </lineage>
</organism>
<dbReference type="Pfam" id="PF06674">
    <property type="entry name" value="DUF1176"/>
    <property type="match status" value="1"/>
</dbReference>
<dbReference type="Proteomes" id="UP000430232">
    <property type="component" value="Unassembled WGS sequence"/>
</dbReference>
<feature type="compositionally biased region" description="Pro residues" evidence="1">
    <location>
        <begin position="198"/>
        <end position="207"/>
    </location>
</feature>
<evidence type="ECO:0000313" key="6">
    <source>
        <dbReference type="Proteomes" id="UP000494222"/>
    </source>
</evidence>
<feature type="signal peptide" evidence="2">
    <location>
        <begin position="1"/>
        <end position="22"/>
    </location>
</feature>
<dbReference type="Proteomes" id="UP000494222">
    <property type="component" value="Unassembled WGS sequence"/>
</dbReference>
<evidence type="ECO:0000313" key="5">
    <source>
        <dbReference type="Proteomes" id="UP000430232"/>
    </source>
</evidence>
<keyword evidence="2" id="KW-0732">Signal</keyword>
<keyword evidence="5" id="KW-1185">Reference proteome</keyword>
<gene>
    <name evidence="4" type="ORF">BLA24064_02840</name>
    <name evidence="3" type="ORF">F7R21_16935</name>
</gene>
<dbReference type="EMBL" id="VZOJ01000043">
    <property type="protein sequence ID" value="KAB0640526.1"/>
    <property type="molecule type" value="Genomic_DNA"/>
</dbReference>